<dbReference type="PANTHER" id="PTHR47331:SF4">
    <property type="entry name" value="PEPTIDASE S1 DOMAIN-CONTAINING PROTEIN"/>
    <property type="match status" value="1"/>
</dbReference>
<dbReference type="PANTHER" id="PTHR47331">
    <property type="entry name" value="PHD-TYPE DOMAIN-CONTAINING PROTEIN"/>
    <property type="match status" value="1"/>
</dbReference>
<evidence type="ECO:0000313" key="2">
    <source>
        <dbReference type="EMBL" id="KAL0831832.1"/>
    </source>
</evidence>
<gene>
    <name evidence="2" type="ORF">ABMA28_001362</name>
</gene>
<dbReference type="CDD" id="cd00303">
    <property type="entry name" value="retropepsin_like"/>
    <property type="match status" value="1"/>
</dbReference>
<evidence type="ECO:0008006" key="4">
    <source>
        <dbReference type="Google" id="ProtNLM"/>
    </source>
</evidence>
<accession>A0ABD0T1D8</accession>
<feature type="compositionally biased region" description="Pro residues" evidence="1">
    <location>
        <begin position="435"/>
        <end position="446"/>
    </location>
</feature>
<dbReference type="Pfam" id="PF03564">
    <property type="entry name" value="DUF1759"/>
    <property type="match status" value="1"/>
</dbReference>
<evidence type="ECO:0000313" key="3">
    <source>
        <dbReference type="Proteomes" id="UP001549921"/>
    </source>
</evidence>
<sequence>MDLKSLNKKRGTHKSKLTQFTNYLNSIEECQILSKRQITELKCRLSKMEELYSEYDSVQSDIEALHEIPDEQYKEREVFESQYFAAMAQAQEVLARDADASASHSAVTGSTAAFRGGPTLKLPTINLPTFSGQYEDWLEFHDTFSSLIHSDNSIPNINKFHYLRASLTDSAALLIRSLDFSSENYIIAWDLLCDRYNNNRLLVKNHIQAIFNIEPLSRESPKALRNIIDTVSRNLRALKTLKLPTEHWDILIIYIVSNKFDVITSRAWETYRNTLKELPTLADFNTFLKNRSDLLETVKEAHNSHIIRRRFSDVTHNRHKSLVIESRSPPSKSTYICPLCKNNHAIYHCARYRSLPLDTKIMKARMMKLCLNCLRQGHSASSCRLGPCRICNKPHNTLLHPPTTHSPAPAPPPDAATGASASGVALCAAPPPPPLPPTPPCAPPGSPSASHLPSQTHSLKCGDSSCNVTLSAVHNTCVLLSTALIQVTDRNGKKHTIRALLDNGSTSSFITESLCSKLNLPTHSTSTLVEGLNSQSSNLNKCCDVVISSLLNNYTENINCYVVPRITQLLPTTEVNYESLNLPQHITLADPTFYLPSQIDMLLGADIFWKILNSKNICLGKNKPTLSSTKFGWLISGPILIKHNKNNTIHCNHSIISRDDQLNNQLTQFFELETVSVRKHMSNEESECEQSFIKNTLREPDGRFQVTIPLKESPEKLGDSYTQALSRFLSLESKLARNPLLKKQYCQFMQEYITLGHMTENKYPEKDEYTYLMPHHGVLRQASLSTKLRVVFDASAVTSSGVSFNNLQLVGPVVQNDLISILIRIRQHKFAVTADVEKMYRMINVNSKQRQLQQILWRFEPTEELKQYLLNTVTYGTACAPYLATRCLIQLGKECSDSAVAEVIINDFYVDDLITGASSEAELVEICRGVTSQLSSAHLYLRKWFSNNPNIINQVVGASS</sequence>
<dbReference type="SUPFAM" id="SSF56672">
    <property type="entry name" value="DNA/RNA polymerases"/>
    <property type="match status" value="1"/>
</dbReference>
<dbReference type="Gene3D" id="2.40.70.10">
    <property type="entry name" value="Acid Proteases"/>
    <property type="match status" value="1"/>
</dbReference>
<dbReference type="InterPro" id="IPR021109">
    <property type="entry name" value="Peptidase_aspartic_dom_sf"/>
</dbReference>
<dbReference type="InterPro" id="IPR005312">
    <property type="entry name" value="DUF1759"/>
</dbReference>
<dbReference type="GO" id="GO:0071897">
    <property type="term" value="P:DNA biosynthetic process"/>
    <property type="evidence" value="ECO:0007669"/>
    <property type="project" value="UniProtKB-ARBA"/>
</dbReference>
<feature type="region of interest" description="Disordered" evidence="1">
    <location>
        <begin position="435"/>
        <end position="456"/>
    </location>
</feature>
<dbReference type="InterPro" id="IPR043502">
    <property type="entry name" value="DNA/RNA_pol_sf"/>
</dbReference>
<protein>
    <recommendedName>
        <fullName evidence="4">Peptidase aspartic putative domain-containing protein</fullName>
    </recommendedName>
</protein>
<organism evidence="2 3">
    <name type="scientific">Loxostege sticticalis</name>
    <name type="common">Beet webworm moth</name>
    <dbReference type="NCBI Taxonomy" id="481309"/>
    <lineage>
        <taxon>Eukaryota</taxon>
        <taxon>Metazoa</taxon>
        <taxon>Ecdysozoa</taxon>
        <taxon>Arthropoda</taxon>
        <taxon>Hexapoda</taxon>
        <taxon>Insecta</taxon>
        <taxon>Pterygota</taxon>
        <taxon>Neoptera</taxon>
        <taxon>Endopterygota</taxon>
        <taxon>Lepidoptera</taxon>
        <taxon>Glossata</taxon>
        <taxon>Ditrysia</taxon>
        <taxon>Pyraloidea</taxon>
        <taxon>Crambidae</taxon>
        <taxon>Pyraustinae</taxon>
        <taxon>Loxostege</taxon>
    </lineage>
</organism>
<proteinExistence type="predicted"/>
<name>A0ABD0T1D8_LOXSC</name>
<comment type="caution">
    <text evidence="2">The sequence shown here is derived from an EMBL/GenBank/DDBJ whole genome shotgun (WGS) entry which is preliminary data.</text>
</comment>
<dbReference type="EMBL" id="JBEDNZ010000011">
    <property type="protein sequence ID" value="KAL0831832.1"/>
    <property type="molecule type" value="Genomic_DNA"/>
</dbReference>
<dbReference type="Proteomes" id="UP001549921">
    <property type="component" value="Unassembled WGS sequence"/>
</dbReference>
<dbReference type="AlphaFoldDB" id="A0ABD0T1D8"/>
<reference evidence="2 3" key="1">
    <citation type="submission" date="2024-06" db="EMBL/GenBank/DDBJ databases">
        <title>A chromosome-level genome assembly of beet webworm, Loxostege sticticalis.</title>
        <authorList>
            <person name="Zhang Y."/>
        </authorList>
    </citation>
    <scope>NUCLEOTIDE SEQUENCE [LARGE SCALE GENOMIC DNA]</scope>
    <source>
        <strain evidence="2">AQ028</strain>
        <tissue evidence="2">Male pupae</tissue>
    </source>
</reference>
<evidence type="ECO:0000256" key="1">
    <source>
        <dbReference type="SAM" id="MobiDB-lite"/>
    </source>
</evidence>